<dbReference type="InterPro" id="IPR036249">
    <property type="entry name" value="Thioredoxin-like_sf"/>
</dbReference>
<dbReference type="InterPro" id="IPR013766">
    <property type="entry name" value="Thioredoxin_domain"/>
</dbReference>
<gene>
    <name evidence="3" type="ORF">R6U77_03860</name>
</gene>
<dbReference type="PANTHER" id="PTHR42852">
    <property type="entry name" value="THIOL:DISULFIDE INTERCHANGE PROTEIN DSBE"/>
    <property type="match status" value="1"/>
</dbReference>
<dbReference type="Gene3D" id="3.40.30.10">
    <property type="entry name" value="Glutaredoxin"/>
    <property type="match status" value="1"/>
</dbReference>
<dbReference type="PANTHER" id="PTHR42852:SF13">
    <property type="entry name" value="PROTEIN DIPZ"/>
    <property type="match status" value="1"/>
</dbReference>
<dbReference type="InterPro" id="IPR050553">
    <property type="entry name" value="Thioredoxin_ResA/DsbE_sf"/>
</dbReference>
<reference evidence="3 4" key="1">
    <citation type="submission" date="2023-09" db="EMBL/GenBank/DDBJ databases">
        <authorList>
            <person name="Page C.A."/>
            <person name="Perez-Diaz I.M."/>
        </authorList>
    </citation>
    <scope>NUCLEOTIDE SEQUENCE [LARGE SCALE GENOMIC DNA]</scope>
    <source>
        <strain evidence="3 4">Ll15</strain>
    </source>
</reference>
<dbReference type="InterPro" id="IPR017937">
    <property type="entry name" value="Thioredoxin_CS"/>
</dbReference>
<evidence type="ECO:0000313" key="3">
    <source>
        <dbReference type="EMBL" id="WPK12851.1"/>
    </source>
</evidence>
<dbReference type="PROSITE" id="PS51352">
    <property type="entry name" value="THIOREDOXIN_2"/>
    <property type="match status" value="1"/>
</dbReference>
<dbReference type="Pfam" id="PF00578">
    <property type="entry name" value="AhpC-TSA"/>
    <property type="match status" value="1"/>
</dbReference>
<evidence type="ECO:0000256" key="1">
    <source>
        <dbReference type="ARBA" id="ARBA00023157"/>
    </source>
</evidence>
<protein>
    <submittedName>
        <fullName evidence="3">TlpA disulfide reductase family protein</fullName>
    </submittedName>
</protein>
<dbReference type="PROSITE" id="PS00194">
    <property type="entry name" value="THIOREDOXIN_1"/>
    <property type="match status" value="1"/>
</dbReference>
<dbReference type="InterPro" id="IPR000866">
    <property type="entry name" value="AhpC/TSA"/>
</dbReference>
<feature type="domain" description="Thioredoxin" evidence="2">
    <location>
        <begin position="32"/>
        <end position="170"/>
    </location>
</feature>
<dbReference type="CDD" id="cd02966">
    <property type="entry name" value="TlpA_like_family"/>
    <property type="match status" value="1"/>
</dbReference>
<keyword evidence="1" id="KW-1015">Disulfide bond</keyword>
<evidence type="ECO:0000259" key="2">
    <source>
        <dbReference type="PROSITE" id="PS51352"/>
    </source>
</evidence>
<accession>A0ABZ0RZY2</accession>
<dbReference type="RefSeq" id="WP_319837525.1">
    <property type="nucleotide sequence ID" value="NZ_CP137624.1"/>
</dbReference>
<dbReference type="Proteomes" id="UP001322664">
    <property type="component" value="Chromosome"/>
</dbReference>
<sequence>MAKKILSIAIIAAAVVVIVFSIANAMNKKEKRENAEQAADFTLEMLDGKTASLSDYRGQKVVLNFWATWCPPCKAEVPHLQNFYEENENSDVQLLAVNLTASDSMSDVENFVDGYGITFPVLLDIDGEVGQQYEVITIPTTYFLDEEGNIVEKYIGALDEETMENILDSY</sequence>
<keyword evidence="4" id="KW-1185">Reference proteome</keyword>
<name>A0ABZ0RZY2_9BACI</name>
<dbReference type="SUPFAM" id="SSF52833">
    <property type="entry name" value="Thioredoxin-like"/>
    <property type="match status" value="1"/>
</dbReference>
<proteinExistence type="predicted"/>
<dbReference type="EMBL" id="CP137624">
    <property type="protein sequence ID" value="WPK12851.1"/>
    <property type="molecule type" value="Genomic_DNA"/>
</dbReference>
<evidence type="ECO:0000313" key="4">
    <source>
        <dbReference type="Proteomes" id="UP001322664"/>
    </source>
</evidence>
<organism evidence="3 4">
    <name type="scientific">Lysinibacillus louembei</name>
    <dbReference type="NCBI Taxonomy" id="1470088"/>
    <lineage>
        <taxon>Bacteria</taxon>
        <taxon>Bacillati</taxon>
        <taxon>Bacillota</taxon>
        <taxon>Bacilli</taxon>
        <taxon>Bacillales</taxon>
        <taxon>Bacillaceae</taxon>
        <taxon>Lysinibacillus</taxon>
    </lineage>
</organism>